<organism evidence="2">
    <name type="scientific">bioreactor metagenome</name>
    <dbReference type="NCBI Taxonomy" id="1076179"/>
    <lineage>
        <taxon>unclassified sequences</taxon>
        <taxon>metagenomes</taxon>
        <taxon>ecological metagenomes</taxon>
    </lineage>
</organism>
<reference evidence="2" key="1">
    <citation type="submission" date="2019-08" db="EMBL/GenBank/DDBJ databases">
        <authorList>
            <person name="Kucharzyk K."/>
            <person name="Murdoch R.W."/>
            <person name="Higgins S."/>
            <person name="Loffler F."/>
        </authorList>
    </citation>
    <scope>NUCLEOTIDE SEQUENCE</scope>
</reference>
<comment type="caution">
    <text evidence="2">The sequence shown here is derived from an EMBL/GenBank/DDBJ whole genome shotgun (WGS) entry which is preliminary data.</text>
</comment>
<gene>
    <name evidence="2" type="ORF">SDC9_156376</name>
</gene>
<dbReference type="EMBL" id="VSSQ01055183">
    <property type="protein sequence ID" value="MPN09088.1"/>
    <property type="molecule type" value="Genomic_DNA"/>
</dbReference>
<feature type="compositionally biased region" description="Basic and acidic residues" evidence="1">
    <location>
        <begin position="141"/>
        <end position="153"/>
    </location>
</feature>
<dbReference type="AlphaFoldDB" id="A0A645F409"/>
<name>A0A645F409_9ZZZZ</name>
<accession>A0A645F409</accession>
<protein>
    <submittedName>
        <fullName evidence="2">Uncharacterized protein</fullName>
    </submittedName>
</protein>
<feature type="compositionally biased region" description="Low complexity" evidence="1">
    <location>
        <begin position="67"/>
        <end position="79"/>
    </location>
</feature>
<evidence type="ECO:0000313" key="2">
    <source>
        <dbReference type="EMBL" id="MPN09088.1"/>
    </source>
</evidence>
<feature type="compositionally biased region" description="Low complexity" evidence="1">
    <location>
        <begin position="121"/>
        <end position="131"/>
    </location>
</feature>
<proteinExistence type="predicted"/>
<feature type="compositionally biased region" description="Polar residues" evidence="1">
    <location>
        <begin position="91"/>
        <end position="105"/>
    </location>
</feature>
<evidence type="ECO:0000256" key="1">
    <source>
        <dbReference type="SAM" id="MobiDB-lite"/>
    </source>
</evidence>
<feature type="region of interest" description="Disordered" evidence="1">
    <location>
        <begin position="67"/>
        <end position="153"/>
    </location>
</feature>
<sequence length="201" mass="21754">MAEQIAQVFQNRLGLGGFLAHQRHRAVERVEQKVRADACLQLGQARAGSGRRAAACAHLQCGHQGQRQQAARHGAGQARPFARVRQHPRQQRTGTQARQHPQQGAAQVLRGGGQAVEQPLQAAGAQQPAQRGGQGAAGDQRQAREPVQRRAGLEHHACRQHDFHEQHGAQHHADMAGVEDLHSLLLEGAFGQFCAGGRQGR</sequence>